<keyword evidence="2" id="KW-0808">Transferase</keyword>
<dbReference type="GO" id="GO:0016740">
    <property type="term" value="F:transferase activity"/>
    <property type="evidence" value="ECO:0007669"/>
    <property type="project" value="UniProtKB-KW"/>
</dbReference>
<feature type="domain" description="Glycosyltransferase 2-like" evidence="1">
    <location>
        <begin position="4"/>
        <end position="103"/>
    </location>
</feature>
<dbReference type="InterPro" id="IPR050834">
    <property type="entry name" value="Glycosyltransf_2"/>
</dbReference>
<dbReference type="OrthoDB" id="9801954at2"/>
<dbReference type="InterPro" id="IPR001173">
    <property type="entry name" value="Glyco_trans_2-like"/>
</dbReference>
<dbReference type="InterPro" id="IPR029044">
    <property type="entry name" value="Nucleotide-diphossugar_trans"/>
</dbReference>
<dbReference type="EMBL" id="QEQK01000022">
    <property type="protein sequence ID" value="PWN54607.1"/>
    <property type="molecule type" value="Genomic_DNA"/>
</dbReference>
<comment type="caution">
    <text evidence="2">The sequence shown here is derived from an EMBL/GenBank/DDBJ whole genome shotgun (WGS) entry which is preliminary data.</text>
</comment>
<name>A0A383XPQ3_9GAMM</name>
<dbReference type="SUPFAM" id="SSF53448">
    <property type="entry name" value="Nucleotide-diphospho-sugar transferases"/>
    <property type="match status" value="1"/>
</dbReference>
<dbReference type="Proteomes" id="UP000251800">
    <property type="component" value="Unassembled WGS sequence"/>
</dbReference>
<dbReference type="PANTHER" id="PTHR43685">
    <property type="entry name" value="GLYCOSYLTRANSFERASE"/>
    <property type="match status" value="1"/>
</dbReference>
<evidence type="ECO:0000313" key="3">
    <source>
        <dbReference type="Proteomes" id="UP000251800"/>
    </source>
</evidence>
<dbReference type="PANTHER" id="PTHR43685:SF3">
    <property type="entry name" value="SLR2126 PROTEIN"/>
    <property type="match status" value="1"/>
</dbReference>
<protein>
    <submittedName>
        <fullName evidence="2">Glycosyl transferase family 2</fullName>
    </submittedName>
</protein>
<sequence>MQASVIISTYNQPDWLEKCLWGFGYQTRRDFEVVIADDGSDQATRARAESVCEALDLTLNYVWHPDDGFQKCRILNKAILAARSDYLIFTDGDCIPKPDFIATHLGLRAPGRFLSGGYFKLPMSTSQAITQEDVASGRVFDGKWLRAHGVTAPWNKLLKITATPRQAWWANRLTPANRSWNGNNSSTWRDLAIQTGGFDERMGYGGQDREFGERLMNAGVRPIMMRYSTGMLHLDHSRGYRNEEGIRKNRAIRAETRKQKMTRTAFGLNLHAD</sequence>
<dbReference type="Gene3D" id="3.90.550.10">
    <property type="entry name" value="Spore Coat Polysaccharide Biosynthesis Protein SpsA, Chain A"/>
    <property type="match status" value="1"/>
</dbReference>
<proteinExistence type="predicted"/>
<dbReference type="AlphaFoldDB" id="A0A383XPQ3"/>
<gene>
    <name evidence="2" type="ORF">DEH80_16685</name>
</gene>
<organism evidence="2 3">
    <name type="scientific">Abyssibacter profundi</name>
    <dbReference type="NCBI Taxonomy" id="2182787"/>
    <lineage>
        <taxon>Bacteria</taxon>
        <taxon>Pseudomonadati</taxon>
        <taxon>Pseudomonadota</taxon>
        <taxon>Gammaproteobacteria</taxon>
        <taxon>Chromatiales</taxon>
        <taxon>Oceanococcaceae</taxon>
        <taxon>Abyssibacter</taxon>
    </lineage>
</organism>
<keyword evidence="3" id="KW-1185">Reference proteome</keyword>
<evidence type="ECO:0000313" key="2">
    <source>
        <dbReference type="EMBL" id="PWN54607.1"/>
    </source>
</evidence>
<dbReference type="Pfam" id="PF00535">
    <property type="entry name" value="Glycos_transf_2"/>
    <property type="match status" value="1"/>
</dbReference>
<evidence type="ECO:0000259" key="1">
    <source>
        <dbReference type="Pfam" id="PF00535"/>
    </source>
</evidence>
<accession>A0A383XPQ3</accession>
<reference evidence="2 3" key="1">
    <citation type="submission" date="2018-05" db="EMBL/GenBank/DDBJ databases">
        <title>Abyssibacter profundi OUC007T gen. nov., sp. nov, a marine bacterium isolated from seawater of the Mariana Trench.</title>
        <authorList>
            <person name="Zhou S."/>
        </authorList>
    </citation>
    <scope>NUCLEOTIDE SEQUENCE [LARGE SCALE GENOMIC DNA]</scope>
    <source>
        <strain evidence="2 3">OUC007</strain>
    </source>
</reference>